<evidence type="ECO:0000313" key="1">
    <source>
        <dbReference type="EMBL" id="BBA44613.1"/>
    </source>
</evidence>
<dbReference type="EMBL" id="AP018359">
    <property type="protein sequence ID" value="BBA44613.1"/>
    <property type="molecule type" value="Genomic_DNA"/>
</dbReference>
<gene>
    <name evidence="1" type="ORF">BCCH1_71170</name>
</gene>
<organism evidence="1">
    <name type="scientific">Burkholderia contaminans</name>
    <dbReference type="NCBI Taxonomy" id="488447"/>
    <lineage>
        <taxon>Bacteria</taxon>
        <taxon>Pseudomonadati</taxon>
        <taxon>Pseudomonadota</taxon>
        <taxon>Betaproteobacteria</taxon>
        <taxon>Burkholderiales</taxon>
        <taxon>Burkholderiaceae</taxon>
        <taxon>Burkholderia</taxon>
        <taxon>Burkholderia cepacia complex</taxon>
    </lineage>
</organism>
<protein>
    <submittedName>
        <fullName evidence="1">Uncharacterized protein</fullName>
    </submittedName>
</protein>
<dbReference type="AlphaFoldDB" id="A0A250LJ99"/>
<sequence>MREVSVAMIAPSSTAAIAAIDRNVGMSEAAAGAARPVANVVFIVKRLPAVKLAQA</sequence>
<proteinExistence type="predicted"/>
<accession>A0A250LJ99</accession>
<reference evidence="1" key="2">
    <citation type="journal article" date="2017" name="Genome Announc.">
        <title>High-Quality Draft Genome Sequence of Burkholderia contaminans CH-1, a Gram-Negative Bacterium That Metabolizes 2-Azahypoxanthine, a Plant Growth-Regulating Compound.</title>
        <authorList>
            <person name="Choi J.-H."/>
            <person name="Sugiura H."/>
            <person name="Moriuchi R."/>
            <person name="Kawagishi H."/>
            <person name="Dohra H."/>
        </authorList>
    </citation>
    <scope>NUCLEOTIDE SEQUENCE</scope>
    <source>
        <strain evidence="1">CH-1</strain>
    </source>
</reference>
<name>A0A250LJ99_9BURK</name>
<reference evidence="1" key="1">
    <citation type="journal article" date="2016" name="Biosci. Biotechnol. Biochem.">
        <title>Bioconversion of AHX to AOH by resting cells of Burkholderia contaminans CH-1.</title>
        <authorList>
            <person name="Choi J.H."/>
            <person name="Kikuchi A."/>
            <person name="Pumkaeo P."/>
            <person name="Hirai H."/>
            <person name="Tokuyama S."/>
            <person name="Kawagishi H."/>
        </authorList>
    </citation>
    <scope>NUCLEOTIDE SEQUENCE</scope>
    <source>
        <strain evidence="1">CH-1</strain>
    </source>
</reference>